<dbReference type="InParanoid" id="V4SIF1"/>
<keyword evidence="3" id="KW-1185">Reference proteome</keyword>
<dbReference type="Gene3D" id="3.80.10.10">
    <property type="entry name" value="Ribonuclease Inhibitor"/>
    <property type="match status" value="1"/>
</dbReference>
<dbReference type="eggNOG" id="KOG4658">
    <property type="taxonomic scope" value="Eukaryota"/>
</dbReference>
<reference evidence="2 3" key="1">
    <citation type="submission" date="2013-10" db="EMBL/GenBank/DDBJ databases">
        <authorList>
            <consortium name="International Citrus Genome Consortium"/>
            <person name="Jenkins J."/>
            <person name="Schmutz J."/>
            <person name="Prochnik S."/>
            <person name="Rokhsar D."/>
            <person name="Gmitter F."/>
            <person name="Ollitrault P."/>
            <person name="Machado M."/>
            <person name="Talon M."/>
            <person name="Wincker P."/>
            <person name="Jaillon O."/>
            <person name="Morgante M."/>
        </authorList>
    </citation>
    <scope>NUCLEOTIDE SEQUENCE</scope>
    <source>
        <strain evidence="3">cv. Clemenules</strain>
    </source>
</reference>
<dbReference type="STRING" id="85681.V4SIF1"/>
<evidence type="ECO:0000313" key="2">
    <source>
        <dbReference type="EMBL" id="ESR40402.1"/>
    </source>
</evidence>
<name>V4SIF1_CITCL</name>
<proteinExistence type="predicted"/>
<sequence length="244" mass="28282">YTYGISRIPPKVISNLKILETLRMYECAALPQARDSILFGDCRVLVEELLGLEHLSVFTITLNNFHAFQRLLGSCMPQYVSTPSLCLSHFNNSKSLGVFSLASLRHLQTLHRSKFRHATWLFLAPNLKRVEIDNCQDMKEIINSEKLGEVPAEVMENLIPFARLERLILEELKNLKTVHSKALPFPYLKEMSVDRCPLLKKLPLDCNRGLERKIVIKGQRRWWNELQWDDEATQNAFLPCFKPF</sequence>
<feature type="domain" description="Disease resistance protein At4g27190-like leucine-rich repeats" evidence="1">
    <location>
        <begin position="121"/>
        <end position="210"/>
    </location>
</feature>
<dbReference type="KEGG" id="cic:CICLE_v100261292m"/>
<dbReference type="SUPFAM" id="SSF52058">
    <property type="entry name" value="L domain-like"/>
    <property type="match status" value="1"/>
</dbReference>
<evidence type="ECO:0000313" key="3">
    <source>
        <dbReference type="Proteomes" id="UP000030687"/>
    </source>
</evidence>
<dbReference type="EMBL" id="KI536925">
    <property type="protein sequence ID" value="ESR40402.1"/>
    <property type="molecule type" value="Genomic_DNA"/>
</dbReference>
<organism evidence="2 3">
    <name type="scientific">Citrus clementina</name>
    <name type="common">Clementine</name>
    <name type="synonym">Citrus deliciosa x Citrus sinensis</name>
    <dbReference type="NCBI Taxonomy" id="85681"/>
    <lineage>
        <taxon>Eukaryota</taxon>
        <taxon>Viridiplantae</taxon>
        <taxon>Streptophyta</taxon>
        <taxon>Embryophyta</taxon>
        <taxon>Tracheophyta</taxon>
        <taxon>Spermatophyta</taxon>
        <taxon>Magnoliopsida</taxon>
        <taxon>eudicotyledons</taxon>
        <taxon>Gunneridae</taxon>
        <taxon>Pentapetalae</taxon>
        <taxon>rosids</taxon>
        <taxon>malvids</taxon>
        <taxon>Sapindales</taxon>
        <taxon>Rutaceae</taxon>
        <taxon>Aurantioideae</taxon>
        <taxon>Citrus</taxon>
    </lineage>
</organism>
<dbReference type="InterPro" id="IPR057135">
    <property type="entry name" value="At4g27190-like_LRR"/>
</dbReference>
<protein>
    <recommendedName>
        <fullName evidence="1">Disease resistance protein At4g27190-like leucine-rich repeats domain-containing protein</fullName>
    </recommendedName>
</protein>
<evidence type="ECO:0000259" key="1">
    <source>
        <dbReference type="Pfam" id="PF23247"/>
    </source>
</evidence>
<dbReference type="Pfam" id="PF23247">
    <property type="entry name" value="LRR_RPS2"/>
    <property type="match status" value="1"/>
</dbReference>
<dbReference type="OMA" id="HISKCAS"/>
<gene>
    <name evidence="2" type="ORF">CICLE_v100261292mg</name>
</gene>
<dbReference type="Proteomes" id="UP000030687">
    <property type="component" value="Unassembled WGS sequence"/>
</dbReference>
<feature type="non-terminal residue" evidence="2">
    <location>
        <position position="1"/>
    </location>
</feature>
<accession>V4SIF1</accession>
<dbReference type="InterPro" id="IPR032675">
    <property type="entry name" value="LRR_dom_sf"/>
</dbReference>
<dbReference type="AlphaFoldDB" id="V4SIF1"/>
<dbReference type="Gramene" id="ESR40402">
    <property type="protein sequence ID" value="ESR40402"/>
    <property type="gene ID" value="CICLE_v100261292mg"/>
</dbReference>